<dbReference type="AlphaFoldDB" id="A0A848H8Z3"/>
<dbReference type="InterPro" id="IPR007492">
    <property type="entry name" value="LytTR_DNA-bd_dom"/>
</dbReference>
<dbReference type="PROSITE" id="PS50930">
    <property type="entry name" value="HTH_LYTTR"/>
    <property type="match status" value="1"/>
</dbReference>
<evidence type="ECO:0000259" key="2">
    <source>
        <dbReference type="PROSITE" id="PS50110"/>
    </source>
</evidence>
<dbReference type="PANTHER" id="PTHR37299">
    <property type="entry name" value="TRANSCRIPTIONAL REGULATOR-RELATED"/>
    <property type="match status" value="1"/>
</dbReference>
<feature type="domain" description="Response regulatory" evidence="2">
    <location>
        <begin position="5"/>
        <end position="124"/>
    </location>
</feature>
<dbReference type="Pfam" id="PF00072">
    <property type="entry name" value="Response_reg"/>
    <property type="match status" value="1"/>
</dbReference>
<evidence type="ECO:0000313" key="5">
    <source>
        <dbReference type="Proteomes" id="UP000541185"/>
    </source>
</evidence>
<gene>
    <name evidence="4" type="ORF">HHL11_14690</name>
</gene>
<dbReference type="InterPro" id="IPR011006">
    <property type="entry name" value="CheY-like_superfamily"/>
</dbReference>
<dbReference type="RefSeq" id="WP_169419098.1">
    <property type="nucleotide sequence ID" value="NZ_JABBFX010000001.1"/>
</dbReference>
<proteinExistence type="predicted"/>
<dbReference type="Gene3D" id="3.40.50.2300">
    <property type="match status" value="1"/>
</dbReference>
<dbReference type="SMART" id="SM00850">
    <property type="entry name" value="LytTR"/>
    <property type="match status" value="1"/>
</dbReference>
<organism evidence="4 5">
    <name type="scientific">Ramlibacter agri</name>
    <dbReference type="NCBI Taxonomy" id="2728837"/>
    <lineage>
        <taxon>Bacteria</taxon>
        <taxon>Pseudomonadati</taxon>
        <taxon>Pseudomonadota</taxon>
        <taxon>Betaproteobacteria</taxon>
        <taxon>Burkholderiales</taxon>
        <taxon>Comamonadaceae</taxon>
        <taxon>Ramlibacter</taxon>
    </lineage>
</organism>
<dbReference type="GO" id="GO:0000156">
    <property type="term" value="F:phosphorelay response regulator activity"/>
    <property type="evidence" value="ECO:0007669"/>
    <property type="project" value="InterPro"/>
</dbReference>
<dbReference type="GO" id="GO:0003677">
    <property type="term" value="F:DNA binding"/>
    <property type="evidence" value="ECO:0007669"/>
    <property type="project" value="InterPro"/>
</dbReference>
<sequence>MPVTTALIAEDEPLLAQALQAELKRAWPELEVLAMVGDGAAAVEAALQQRPEVLFFDIRMPGQGGLEAAADLADAWPADAPFPALVFVTAYDQYAVQAFEAQAVDYVLKPVQASRLQKTVEKVRGVLARRASLPMDATLEQLRHLLAGAPAAPAAQLKVIQASVGSSIRMVPVEEVVFFEAADKYVRVVTGEHEVLIRTPLKELLPQLDANLFWQVHRGTVVRATAIESVLRDEAGKLHLALKGRKDKLAVSRLYAHLFKAM</sequence>
<evidence type="ECO:0000313" key="4">
    <source>
        <dbReference type="EMBL" id="NML45003.1"/>
    </source>
</evidence>
<evidence type="ECO:0000259" key="3">
    <source>
        <dbReference type="PROSITE" id="PS50930"/>
    </source>
</evidence>
<dbReference type="PROSITE" id="PS50110">
    <property type="entry name" value="RESPONSE_REGULATORY"/>
    <property type="match status" value="1"/>
</dbReference>
<accession>A0A848H8Z3</accession>
<keyword evidence="1" id="KW-0597">Phosphoprotein</keyword>
<dbReference type="SUPFAM" id="SSF52172">
    <property type="entry name" value="CheY-like"/>
    <property type="match status" value="1"/>
</dbReference>
<dbReference type="Pfam" id="PF04397">
    <property type="entry name" value="LytTR"/>
    <property type="match status" value="1"/>
</dbReference>
<comment type="caution">
    <text evidence="4">The sequence shown here is derived from an EMBL/GenBank/DDBJ whole genome shotgun (WGS) entry which is preliminary data.</text>
</comment>
<dbReference type="Proteomes" id="UP000541185">
    <property type="component" value="Unassembled WGS sequence"/>
</dbReference>
<evidence type="ECO:0000256" key="1">
    <source>
        <dbReference type="PROSITE-ProRule" id="PRU00169"/>
    </source>
</evidence>
<dbReference type="PANTHER" id="PTHR37299:SF1">
    <property type="entry name" value="STAGE 0 SPORULATION PROTEIN A HOMOLOG"/>
    <property type="match status" value="1"/>
</dbReference>
<dbReference type="InterPro" id="IPR001789">
    <property type="entry name" value="Sig_transdc_resp-reg_receiver"/>
</dbReference>
<keyword evidence="5" id="KW-1185">Reference proteome</keyword>
<reference evidence="4 5" key="1">
    <citation type="submission" date="2020-04" db="EMBL/GenBank/DDBJ databases">
        <title>Ramlibacter sp. G-1-2-2 isolated from soil.</title>
        <authorList>
            <person name="Dahal R.H."/>
        </authorList>
    </citation>
    <scope>NUCLEOTIDE SEQUENCE [LARGE SCALE GENOMIC DNA]</scope>
    <source>
        <strain evidence="4 5">G-1-2-2</strain>
    </source>
</reference>
<name>A0A848H8Z3_9BURK</name>
<dbReference type="InterPro" id="IPR046947">
    <property type="entry name" value="LytR-like"/>
</dbReference>
<dbReference type="EMBL" id="JABBFX010000001">
    <property type="protein sequence ID" value="NML45003.1"/>
    <property type="molecule type" value="Genomic_DNA"/>
</dbReference>
<dbReference type="SMART" id="SM00448">
    <property type="entry name" value="REC"/>
    <property type="match status" value="1"/>
</dbReference>
<dbReference type="Gene3D" id="2.40.50.1020">
    <property type="entry name" value="LytTr DNA-binding domain"/>
    <property type="match status" value="1"/>
</dbReference>
<protein>
    <submittedName>
        <fullName evidence="4">Response regulator transcription factor</fullName>
    </submittedName>
</protein>
<feature type="modified residue" description="4-aspartylphosphate" evidence="1">
    <location>
        <position position="57"/>
    </location>
</feature>
<feature type="domain" description="HTH LytTR-type" evidence="3">
    <location>
        <begin position="160"/>
        <end position="262"/>
    </location>
</feature>